<protein>
    <submittedName>
        <fullName evidence="1">Putative zinc-or iron-chelating domain protein</fullName>
    </submittedName>
</protein>
<evidence type="ECO:0000313" key="2">
    <source>
        <dbReference type="Proteomes" id="UP000265341"/>
    </source>
</evidence>
<proteinExistence type="predicted"/>
<dbReference type="RefSeq" id="WP_119275471.1">
    <property type="nucleotide sequence ID" value="NZ_QWLA01000001.1"/>
</dbReference>
<dbReference type="Pfam" id="PF03692">
    <property type="entry name" value="CxxCxxCC"/>
    <property type="match status" value="1"/>
</dbReference>
<accession>A0A399F260</accession>
<reference evidence="1 2" key="1">
    <citation type="submission" date="2018-08" db="EMBL/GenBank/DDBJ databases">
        <title>Meiothermus roseus NBRC 110900 genome sequencing project.</title>
        <authorList>
            <person name="Da Costa M.S."/>
            <person name="Albuquerque L."/>
            <person name="Raposo P."/>
            <person name="Froufe H.J.C."/>
            <person name="Barroso C.S."/>
            <person name="Egas C."/>
        </authorList>
    </citation>
    <scope>NUCLEOTIDE SEQUENCE [LARGE SCALE GENOMIC DNA]</scope>
    <source>
        <strain evidence="1 2">NBRC 110900</strain>
    </source>
</reference>
<comment type="caution">
    <text evidence="1">The sequence shown here is derived from an EMBL/GenBank/DDBJ whole genome shotgun (WGS) entry which is preliminary data.</text>
</comment>
<dbReference type="OrthoDB" id="9810361at2"/>
<evidence type="ECO:0000313" key="1">
    <source>
        <dbReference type="EMBL" id="RIH89875.1"/>
    </source>
</evidence>
<organism evidence="1 2">
    <name type="scientific">Calidithermus roseus</name>
    <dbReference type="NCBI Taxonomy" id="1644118"/>
    <lineage>
        <taxon>Bacteria</taxon>
        <taxon>Thermotogati</taxon>
        <taxon>Deinococcota</taxon>
        <taxon>Deinococci</taxon>
        <taxon>Thermales</taxon>
        <taxon>Thermaceae</taxon>
        <taxon>Calidithermus</taxon>
    </lineage>
</organism>
<dbReference type="AlphaFoldDB" id="A0A399F260"/>
<sequence>MRTLEQLVAQAHRTQDARTRRYLEHAGLRVSCRAGCAFCCHALVTVGLAEAQYLRKRLEPGGLERLETEGVARLRRIRREKHSADFPGRYFAEANPCLLLTPEATCSAYSARPLACRGVLTDLEAHYCAPGAVPELKGEELAHYRRQLGAHHGPEHYLKRPWQSSERLAHSLWEQEQALRGFTVVGELASMLYLLGQEGFQAALAQGKRAVRDYLKGLGVLGGKWGFWVD</sequence>
<name>A0A399F260_9DEIN</name>
<dbReference type="Proteomes" id="UP000265341">
    <property type="component" value="Unassembled WGS sequence"/>
</dbReference>
<dbReference type="InterPro" id="IPR005358">
    <property type="entry name" value="Puta_zinc/iron-chelating_dom"/>
</dbReference>
<dbReference type="EMBL" id="QWLA01000001">
    <property type="protein sequence ID" value="RIH89875.1"/>
    <property type="molecule type" value="Genomic_DNA"/>
</dbReference>
<keyword evidence="2" id="KW-1185">Reference proteome</keyword>
<gene>
    <name evidence="1" type="ORF">Mrose_00100</name>
</gene>